<dbReference type="Proteomes" id="UP000694548">
    <property type="component" value="Chromosome sgr14"/>
</dbReference>
<organism evidence="3 4">
    <name type="scientific">Nothobranchius furzeri</name>
    <name type="common">Turquoise killifish</name>
    <dbReference type="NCBI Taxonomy" id="105023"/>
    <lineage>
        <taxon>Eukaryota</taxon>
        <taxon>Metazoa</taxon>
        <taxon>Chordata</taxon>
        <taxon>Craniata</taxon>
        <taxon>Vertebrata</taxon>
        <taxon>Euteleostomi</taxon>
        <taxon>Actinopterygii</taxon>
        <taxon>Neopterygii</taxon>
        <taxon>Teleostei</taxon>
        <taxon>Neoteleostei</taxon>
        <taxon>Acanthomorphata</taxon>
        <taxon>Ovalentaria</taxon>
        <taxon>Atherinomorphae</taxon>
        <taxon>Cyprinodontiformes</taxon>
        <taxon>Nothobranchiidae</taxon>
        <taxon>Nothobranchius</taxon>
    </lineage>
</organism>
<keyword evidence="1 2" id="KW-0175">Coiled coil</keyword>
<evidence type="ECO:0000313" key="4">
    <source>
        <dbReference type="Proteomes" id="UP000694548"/>
    </source>
</evidence>
<dbReference type="PANTHER" id="PTHR34768">
    <property type="entry name" value="COILED-COIL DOMAIN-CONTAINING PROTEIN 89"/>
    <property type="match status" value="1"/>
</dbReference>
<dbReference type="InterPro" id="IPR043450">
    <property type="entry name" value="CCDC89-like"/>
</dbReference>
<evidence type="ECO:0000256" key="2">
    <source>
        <dbReference type="SAM" id="Coils"/>
    </source>
</evidence>
<keyword evidence="4" id="KW-1185">Reference proteome</keyword>
<dbReference type="PANTHER" id="PTHR34768:SF2">
    <property type="entry name" value="COILED-COIL DOMAIN CONTAINING 89"/>
    <property type="match status" value="1"/>
</dbReference>
<name>A0A8C6Q5Q2_NOTFU</name>
<evidence type="ECO:0000256" key="1">
    <source>
        <dbReference type="ARBA" id="ARBA00023054"/>
    </source>
</evidence>
<protein>
    <submittedName>
        <fullName evidence="3">Uncharacterized protein</fullName>
    </submittedName>
</protein>
<dbReference type="Ensembl" id="ENSNFUT00015055578.1">
    <property type="protein sequence ID" value="ENSNFUP00015053312.1"/>
    <property type="gene ID" value="ENSNFUG00015024792.1"/>
</dbReference>
<proteinExistence type="predicted"/>
<accession>A0A8C6Q5Q2</accession>
<sequence length="259" mass="30089">MFVQSTTPELFTRDHAKSIQMSPGNPETCAVENLANTLQSRIAEQSSLICMLKDRADKTLLQYQAQLKINANLEKHAANYQEKLDREQKKRSSDLVSSNKAMISLIEEHKNQNVQLKVEYERLQLETDSQFSQKLQEKESLVQKRTEDIELLKEKLTKSENEYRGKLAESESKLKEKVAQHQAKEASLLIKFSEAQQQQREAVETCEDLKLKLEKTKEQRISTERGELLQVKEFYKHNYRTSLIYVNANIGQHCCKLQK</sequence>
<reference evidence="3" key="2">
    <citation type="submission" date="2025-08" db="UniProtKB">
        <authorList>
            <consortium name="Ensembl"/>
        </authorList>
    </citation>
    <scope>IDENTIFICATION</scope>
</reference>
<reference evidence="3" key="1">
    <citation type="submission" date="2014-08" db="EMBL/GenBank/DDBJ databases">
        <authorList>
            <person name="Senf B."/>
            <person name="Petzold A."/>
            <person name="Downie B.R."/>
            <person name="Koch P."/>
            <person name="Platzer M."/>
        </authorList>
    </citation>
    <scope>NUCLEOTIDE SEQUENCE [LARGE SCALE GENOMIC DNA]</scope>
    <source>
        <strain evidence="3">GRZ</strain>
    </source>
</reference>
<reference evidence="3" key="3">
    <citation type="submission" date="2025-09" db="UniProtKB">
        <authorList>
            <consortium name="Ensembl"/>
        </authorList>
    </citation>
    <scope>IDENTIFICATION</scope>
</reference>
<feature type="coiled-coil region" evidence="2">
    <location>
        <begin position="70"/>
        <end position="219"/>
    </location>
</feature>
<dbReference type="AlphaFoldDB" id="A0A8C6Q5Q2"/>
<evidence type="ECO:0000313" key="3">
    <source>
        <dbReference type="Ensembl" id="ENSNFUP00015053312.1"/>
    </source>
</evidence>